<proteinExistence type="inferred from homology"/>
<dbReference type="InterPro" id="IPR016039">
    <property type="entry name" value="Thiolase-like"/>
</dbReference>
<evidence type="ECO:0000256" key="3">
    <source>
        <dbReference type="ARBA" id="ARBA00023315"/>
    </source>
</evidence>
<dbReference type="FunFam" id="3.40.47.10:FF:000010">
    <property type="entry name" value="Acetyl-CoA acetyltransferase (Thiolase)"/>
    <property type="match status" value="1"/>
</dbReference>
<dbReference type="Pfam" id="PF00108">
    <property type="entry name" value="Thiolase_N"/>
    <property type="match status" value="1"/>
</dbReference>
<feature type="domain" description="Thiolase N-terminal" evidence="6">
    <location>
        <begin position="38"/>
        <end position="296"/>
    </location>
</feature>
<dbReference type="CDD" id="cd00751">
    <property type="entry name" value="thiolase"/>
    <property type="match status" value="1"/>
</dbReference>
<feature type="domain" description="Thiolase C-terminal" evidence="7">
    <location>
        <begin position="305"/>
        <end position="426"/>
    </location>
</feature>
<dbReference type="PIRSF" id="PIRSF000429">
    <property type="entry name" value="Ac-CoA_Ac_transf"/>
    <property type="match status" value="1"/>
</dbReference>
<dbReference type="PANTHER" id="PTHR18919:SF107">
    <property type="entry name" value="ACETYL-COA ACETYLTRANSFERASE, CYTOSOLIC"/>
    <property type="match status" value="1"/>
</dbReference>
<dbReference type="GO" id="GO:0044281">
    <property type="term" value="P:small molecule metabolic process"/>
    <property type="evidence" value="ECO:0007669"/>
    <property type="project" value="UniProtKB-ARBA"/>
</dbReference>
<feature type="active site" description="Proton acceptor" evidence="4">
    <location>
        <position position="413"/>
    </location>
</feature>
<evidence type="ECO:0000259" key="6">
    <source>
        <dbReference type="Pfam" id="PF00108"/>
    </source>
</evidence>
<dbReference type="PROSITE" id="PS00098">
    <property type="entry name" value="THIOLASE_1"/>
    <property type="match status" value="1"/>
</dbReference>
<dbReference type="NCBIfam" id="NF042999">
    <property type="entry name" value="bketothiol_BktB"/>
    <property type="match status" value="1"/>
</dbReference>
<evidence type="ECO:0000259" key="7">
    <source>
        <dbReference type="Pfam" id="PF02803"/>
    </source>
</evidence>
<dbReference type="Pfam" id="PF02803">
    <property type="entry name" value="Thiolase_C"/>
    <property type="match status" value="1"/>
</dbReference>
<gene>
    <name evidence="8" type="primary">bktB</name>
    <name evidence="8" type="ordered locus">BURPS1106A_2197</name>
</gene>
<evidence type="ECO:0000256" key="4">
    <source>
        <dbReference type="PIRSR" id="PIRSR000429-1"/>
    </source>
</evidence>
<feature type="active site" description="Acyl-thioester intermediate" evidence="4">
    <location>
        <position position="123"/>
    </location>
</feature>
<evidence type="ECO:0000256" key="2">
    <source>
        <dbReference type="ARBA" id="ARBA00022679"/>
    </source>
</evidence>
<dbReference type="InterPro" id="IPR020617">
    <property type="entry name" value="Thiolase_C"/>
</dbReference>
<dbReference type="Gene3D" id="3.40.47.10">
    <property type="match status" value="2"/>
</dbReference>
<dbReference type="Proteomes" id="UP000006738">
    <property type="component" value="Chromosome I"/>
</dbReference>
<comment type="similarity">
    <text evidence="1 5">Belongs to the thiolase-like superfamily. Thiolase family.</text>
</comment>
<dbReference type="InterPro" id="IPR020610">
    <property type="entry name" value="Thiolase_AS"/>
</dbReference>
<dbReference type="InterPro" id="IPR053528">
    <property type="entry name" value="Thiolase-like_BktB"/>
</dbReference>
<dbReference type="KEGG" id="bpl:BURPS1106A_2197"/>
<keyword evidence="3 5" id="KW-0012">Acyltransferase</keyword>
<dbReference type="PANTHER" id="PTHR18919">
    <property type="entry name" value="ACETYL-COA C-ACYLTRANSFERASE"/>
    <property type="match status" value="1"/>
</dbReference>
<dbReference type="NCBIfam" id="NF006552">
    <property type="entry name" value="PRK09051.1"/>
    <property type="match status" value="1"/>
</dbReference>
<dbReference type="InterPro" id="IPR002155">
    <property type="entry name" value="Thiolase"/>
</dbReference>
<evidence type="ECO:0000256" key="5">
    <source>
        <dbReference type="RuleBase" id="RU003557"/>
    </source>
</evidence>
<reference evidence="8 9" key="1">
    <citation type="submission" date="2007-02" db="EMBL/GenBank/DDBJ databases">
        <authorList>
            <person name="DeShazer D."/>
            <person name="Woods D.E."/>
            <person name="Nierman W.C."/>
        </authorList>
    </citation>
    <scope>NUCLEOTIDE SEQUENCE [LARGE SCALE GENOMIC DNA]</scope>
    <source>
        <strain evidence="8 9">1106a</strain>
    </source>
</reference>
<name>A3NVU0_BURP0</name>
<accession>A3NVU0</accession>
<dbReference type="EMBL" id="CP000572">
    <property type="protein sequence ID" value="ABN89859.1"/>
    <property type="molecule type" value="Genomic_DNA"/>
</dbReference>
<organism evidence="8 9">
    <name type="scientific">Burkholderia pseudomallei (strain 1106a)</name>
    <dbReference type="NCBI Taxonomy" id="357348"/>
    <lineage>
        <taxon>Bacteria</taxon>
        <taxon>Pseudomonadati</taxon>
        <taxon>Pseudomonadota</taxon>
        <taxon>Betaproteobacteria</taxon>
        <taxon>Burkholderiales</taxon>
        <taxon>Burkholderiaceae</taxon>
        <taxon>Burkholderia</taxon>
        <taxon>pseudomallei group</taxon>
    </lineage>
</organism>
<dbReference type="InterPro" id="IPR020616">
    <property type="entry name" value="Thiolase_N"/>
</dbReference>
<keyword evidence="2 5" id="KW-0808">Transferase</keyword>
<dbReference type="InterPro" id="IPR020615">
    <property type="entry name" value="Thiolase_acyl_enz_int_AS"/>
</dbReference>
<dbReference type="AlphaFoldDB" id="A3NVU0"/>
<dbReference type="GO" id="GO:0003988">
    <property type="term" value="F:acetyl-CoA C-acyltransferase activity"/>
    <property type="evidence" value="ECO:0007669"/>
    <property type="project" value="UniProtKB-ARBA"/>
</dbReference>
<feature type="active site" description="Proton acceptor" evidence="4">
    <location>
        <position position="383"/>
    </location>
</feature>
<evidence type="ECO:0000313" key="9">
    <source>
        <dbReference type="Proteomes" id="UP000006738"/>
    </source>
</evidence>
<protein>
    <submittedName>
        <fullName evidence="8">Beta-ketothiolase</fullName>
    </submittedName>
</protein>
<dbReference type="HOGENOM" id="CLU_031026_0_0_4"/>
<dbReference type="SUPFAM" id="SSF53901">
    <property type="entry name" value="Thiolase-like"/>
    <property type="match status" value="2"/>
</dbReference>
<sequence>MSPRARRAIRMHDVRGRDRALHRFSSREEREATMQREVVVVSGVRTAIGDFGGSLKDFAPTELGARVVREVLSRAQVSGDEVGHVVFGNVVHTEPKDMYLARVAAINGGIAQHAPALTVNRLCGSGLQAIVSAAQNVLLGDADIAVAGGAENMSRAPYSVPAARFGQRMGDAKLVDMMIGALNDPFQSIHMGVTAENVAAKYGITRDAQDALALESHRRASHATKSGYFKDQILPIEIASRKGTVVFDADEHVRHDASLDDFTKLKPVFAKENGTVTAGNASGINDAAAAVVLMERGVADKRGAKPLARLVSYAHAGVDPAYMGIGPVPATKKALERAGITVADLDVIEANEAFAAQACAVSNALGLDPAKVNPNGSGISLGHPIGATGALITVKALYELQRIGGRYALVTMCIGGGQGIAAVFERL</sequence>
<evidence type="ECO:0000313" key="8">
    <source>
        <dbReference type="EMBL" id="ABN89859.1"/>
    </source>
</evidence>
<dbReference type="PROSITE" id="PS00099">
    <property type="entry name" value="THIOLASE_3"/>
    <property type="match status" value="1"/>
</dbReference>
<dbReference type="NCBIfam" id="TIGR01930">
    <property type="entry name" value="AcCoA-C-Actrans"/>
    <property type="match status" value="1"/>
</dbReference>
<evidence type="ECO:0000256" key="1">
    <source>
        <dbReference type="ARBA" id="ARBA00010982"/>
    </source>
</evidence>